<gene>
    <name evidence="2" type="ORF">CO051_04230</name>
</gene>
<accession>A0A2M8EYA6</accession>
<reference evidence="3" key="1">
    <citation type="submission" date="2017-09" db="EMBL/GenBank/DDBJ databases">
        <title>Depth-based differentiation of microbial function through sediment-hosted aquifers and enrichment of novel symbionts in the deep terrestrial subsurface.</title>
        <authorList>
            <person name="Probst A.J."/>
            <person name="Ladd B."/>
            <person name="Jarett J.K."/>
            <person name="Geller-Mcgrath D.E."/>
            <person name="Sieber C.M.K."/>
            <person name="Emerson J.B."/>
            <person name="Anantharaman K."/>
            <person name="Thomas B.C."/>
            <person name="Malmstrom R."/>
            <person name="Stieglmeier M."/>
            <person name="Klingl A."/>
            <person name="Woyke T."/>
            <person name="Ryan C.M."/>
            <person name="Banfield J.F."/>
        </authorList>
    </citation>
    <scope>NUCLEOTIDE SEQUENCE [LARGE SCALE GENOMIC DNA]</scope>
</reference>
<dbReference type="Proteomes" id="UP000231383">
    <property type="component" value="Unassembled WGS sequence"/>
</dbReference>
<dbReference type="PROSITE" id="PS50164">
    <property type="entry name" value="GIY_YIG"/>
    <property type="match status" value="1"/>
</dbReference>
<organism evidence="2 3">
    <name type="scientific">Candidatus Roizmanbacteria bacterium CG_4_9_14_0_2_um_filter_39_13</name>
    <dbReference type="NCBI Taxonomy" id="1974839"/>
    <lineage>
        <taxon>Bacteria</taxon>
        <taxon>Candidatus Roizmaniibacteriota</taxon>
    </lineage>
</organism>
<evidence type="ECO:0000313" key="3">
    <source>
        <dbReference type="Proteomes" id="UP000231383"/>
    </source>
</evidence>
<name>A0A2M8EYA6_9BACT</name>
<dbReference type="SUPFAM" id="SSF82771">
    <property type="entry name" value="GIY-YIG endonuclease"/>
    <property type="match status" value="1"/>
</dbReference>
<dbReference type="Gene3D" id="3.40.1440.10">
    <property type="entry name" value="GIY-YIG endonuclease"/>
    <property type="match status" value="1"/>
</dbReference>
<dbReference type="InterPro" id="IPR035901">
    <property type="entry name" value="GIY-YIG_endonuc_sf"/>
</dbReference>
<sequence length="92" mass="10901">MCHYIYFMESQKTFQVYVGRTDKDPKTRINEHNNGQSTWSSSRRPFKLIYFEKYLCKADAIQRELFYKSGFGKLIKKSIMYVLIHSGRSSDG</sequence>
<dbReference type="Pfam" id="PF01541">
    <property type="entry name" value="GIY-YIG"/>
    <property type="match status" value="1"/>
</dbReference>
<evidence type="ECO:0000259" key="1">
    <source>
        <dbReference type="PROSITE" id="PS50164"/>
    </source>
</evidence>
<dbReference type="EMBL" id="PFSC01000116">
    <property type="protein sequence ID" value="PJC31286.1"/>
    <property type="molecule type" value="Genomic_DNA"/>
</dbReference>
<evidence type="ECO:0000313" key="2">
    <source>
        <dbReference type="EMBL" id="PJC31286.1"/>
    </source>
</evidence>
<comment type="caution">
    <text evidence="2">The sequence shown here is derived from an EMBL/GenBank/DDBJ whole genome shotgun (WGS) entry which is preliminary data.</text>
</comment>
<feature type="domain" description="GIY-YIG" evidence="1">
    <location>
        <begin position="1"/>
        <end position="77"/>
    </location>
</feature>
<dbReference type="InterPro" id="IPR000305">
    <property type="entry name" value="GIY-YIG_endonuc"/>
</dbReference>
<protein>
    <submittedName>
        <fullName evidence="2">Excinuclease ABC subunit C</fullName>
    </submittedName>
</protein>
<proteinExistence type="predicted"/>
<dbReference type="AlphaFoldDB" id="A0A2M8EYA6"/>